<dbReference type="InterPro" id="IPR045179">
    <property type="entry name" value="YgfZ/GcvT"/>
</dbReference>
<keyword evidence="4" id="KW-1185">Reference proteome</keyword>
<evidence type="ECO:0000313" key="4">
    <source>
        <dbReference type="Proteomes" id="UP000216991"/>
    </source>
</evidence>
<sequence length="261" mass="27734">MLENRAVLSVTGADAASFLQGMITHDVGLLGPGRPVFAGLLSPQGKALFDFHLHAGDDGEIFIDVAVPRADALLKRLSMYKLRKAVVLARREALAVLASWPGGEPADARLPALGARWIGPAGSAANGADAHDAHRHAVGVPDSADIGQDELLWLETGADLLNGVSFTKGCYVGQENTARMHHRDKVRRRLVPVTVMGDAGEAVEVKDAEGRACGKLRSRRGDNAIVHLRLEAAGEPLFLGDARLTVRRPAWLADALKDATA</sequence>
<keyword evidence="1" id="KW-0809">Transit peptide</keyword>
<dbReference type="EMBL" id="NOXT01000067">
    <property type="protein sequence ID" value="OYQ34700.1"/>
    <property type="molecule type" value="Genomic_DNA"/>
</dbReference>
<dbReference type="PANTHER" id="PTHR22602:SF0">
    <property type="entry name" value="TRANSFERASE CAF17, MITOCHONDRIAL-RELATED"/>
    <property type="match status" value="1"/>
</dbReference>
<dbReference type="Pfam" id="PF25455">
    <property type="entry name" value="Beta-barrel_CAF17_C"/>
    <property type="match status" value="1"/>
</dbReference>
<name>A0A255Z228_9SPHN</name>
<dbReference type="OrthoDB" id="9796287at2"/>
<reference evidence="3 4" key="1">
    <citation type="submission" date="2017-07" db="EMBL/GenBank/DDBJ databases">
        <title>Sandarakinorhabdus cyanobacteriorum sp. nov., a novel bacterium isolated from cyanobacterial aggregates in a eutrophic lake.</title>
        <authorList>
            <person name="Cai H."/>
        </authorList>
    </citation>
    <scope>NUCLEOTIDE SEQUENCE [LARGE SCALE GENOMIC DNA]</scope>
    <source>
        <strain evidence="3 4">TH057</strain>
    </source>
</reference>
<accession>A0A255Z228</accession>
<feature type="domain" description="CAF17 C-terminal" evidence="2">
    <location>
        <begin position="187"/>
        <end position="252"/>
    </location>
</feature>
<dbReference type="InterPro" id="IPR017703">
    <property type="entry name" value="YgfZ/GCV_T_CS"/>
</dbReference>
<dbReference type="Gene3D" id="3.30.1360.120">
    <property type="entry name" value="Probable tRNA modification gtpase trme, domain 1"/>
    <property type="match status" value="1"/>
</dbReference>
<dbReference type="GO" id="GO:0016226">
    <property type="term" value="P:iron-sulfur cluster assembly"/>
    <property type="evidence" value="ECO:0007669"/>
    <property type="project" value="TreeGrafter"/>
</dbReference>
<dbReference type="InterPro" id="IPR057460">
    <property type="entry name" value="CAF17_C"/>
</dbReference>
<dbReference type="SUPFAM" id="SSF103025">
    <property type="entry name" value="Folate-binding domain"/>
    <property type="match status" value="1"/>
</dbReference>
<dbReference type="NCBIfam" id="TIGR03317">
    <property type="entry name" value="ygfZ_signature"/>
    <property type="match status" value="1"/>
</dbReference>
<proteinExistence type="predicted"/>
<dbReference type="PANTHER" id="PTHR22602">
    <property type="entry name" value="TRANSFERASE CAF17, MITOCHONDRIAL-RELATED"/>
    <property type="match status" value="1"/>
</dbReference>
<dbReference type="AlphaFoldDB" id="A0A255Z228"/>
<gene>
    <name evidence="3" type="ORF">CHU93_02225</name>
</gene>
<evidence type="ECO:0000259" key="2">
    <source>
        <dbReference type="Pfam" id="PF25455"/>
    </source>
</evidence>
<protein>
    <recommendedName>
        <fullName evidence="2">CAF17 C-terminal domain-containing protein</fullName>
    </recommendedName>
</protein>
<dbReference type="Gene3D" id="2.40.30.160">
    <property type="match status" value="1"/>
</dbReference>
<dbReference type="Proteomes" id="UP000216991">
    <property type="component" value="Unassembled WGS sequence"/>
</dbReference>
<evidence type="ECO:0000256" key="1">
    <source>
        <dbReference type="ARBA" id="ARBA00022946"/>
    </source>
</evidence>
<comment type="caution">
    <text evidence="3">The sequence shown here is derived from an EMBL/GenBank/DDBJ whole genome shotgun (WGS) entry which is preliminary data.</text>
</comment>
<organism evidence="3 4">
    <name type="scientific">Sandarakinorhabdus cyanobacteriorum</name>
    <dbReference type="NCBI Taxonomy" id="1981098"/>
    <lineage>
        <taxon>Bacteria</taxon>
        <taxon>Pseudomonadati</taxon>
        <taxon>Pseudomonadota</taxon>
        <taxon>Alphaproteobacteria</taxon>
        <taxon>Sphingomonadales</taxon>
        <taxon>Sphingosinicellaceae</taxon>
        <taxon>Sandarakinorhabdus</taxon>
    </lineage>
</organism>
<dbReference type="InterPro" id="IPR027266">
    <property type="entry name" value="TrmE/GcvT-like"/>
</dbReference>
<evidence type="ECO:0000313" key="3">
    <source>
        <dbReference type="EMBL" id="OYQ34700.1"/>
    </source>
</evidence>